<organism evidence="1 2">
    <name type="scientific">Dimorphilus gyrociliatus</name>
    <dbReference type="NCBI Taxonomy" id="2664684"/>
    <lineage>
        <taxon>Eukaryota</taxon>
        <taxon>Metazoa</taxon>
        <taxon>Spiralia</taxon>
        <taxon>Lophotrochozoa</taxon>
        <taxon>Annelida</taxon>
        <taxon>Polychaeta</taxon>
        <taxon>Polychaeta incertae sedis</taxon>
        <taxon>Dinophilidae</taxon>
        <taxon>Dimorphilus</taxon>
    </lineage>
</organism>
<dbReference type="Proteomes" id="UP000549394">
    <property type="component" value="Unassembled WGS sequence"/>
</dbReference>
<proteinExistence type="predicted"/>
<reference evidence="1 2" key="1">
    <citation type="submission" date="2020-08" db="EMBL/GenBank/DDBJ databases">
        <authorList>
            <person name="Hejnol A."/>
        </authorList>
    </citation>
    <scope>NUCLEOTIDE SEQUENCE [LARGE SCALE GENOMIC DNA]</scope>
</reference>
<evidence type="ECO:0000313" key="2">
    <source>
        <dbReference type="Proteomes" id="UP000549394"/>
    </source>
</evidence>
<evidence type="ECO:0000313" key="1">
    <source>
        <dbReference type="EMBL" id="CAD5119768.1"/>
    </source>
</evidence>
<name>A0A7I8VTW8_9ANNE</name>
<comment type="caution">
    <text evidence="1">The sequence shown here is derived from an EMBL/GenBank/DDBJ whole genome shotgun (WGS) entry which is preliminary data.</text>
</comment>
<dbReference type="EMBL" id="CAJFCJ010000011">
    <property type="protein sequence ID" value="CAD5119768.1"/>
    <property type="molecule type" value="Genomic_DNA"/>
</dbReference>
<keyword evidence="2" id="KW-1185">Reference proteome</keyword>
<protein>
    <submittedName>
        <fullName evidence="1">DgyrCDS8362</fullName>
    </submittedName>
</protein>
<gene>
    <name evidence="1" type="ORF">DGYR_LOCUS7958</name>
</gene>
<accession>A0A7I8VTW8</accession>
<sequence>MDILTEKNHNYHILKVNFTDEEAEDRRKKVEQIRNEVFKEIPLEEHGTKTLLQLARIWRSEKRAEKQFLKEKIKLKSNHQNIDVQ</sequence>
<dbReference type="AlphaFoldDB" id="A0A7I8VTW8"/>